<feature type="domain" description="NERD" evidence="11">
    <location>
        <begin position="37"/>
        <end position="149"/>
    </location>
</feature>
<keyword evidence="6" id="KW-0413">Isomerase</keyword>
<comment type="catalytic activity">
    <reaction evidence="9">
        <text>ATP + H2O = ADP + phosphate + H(+)</text>
        <dbReference type="Rhea" id="RHEA:13065"/>
        <dbReference type="ChEBI" id="CHEBI:15377"/>
        <dbReference type="ChEBI" id="CHEBI:15378"/>
        <dbReference type="ChEBI" id="CHEBI:30616"/>
        <dbReference type="ChEBI" id="CHEBI:43474"/>
        <dbReference type="ChEBI" id="CHEBI:456216"/>
        <dbReference type="EC" id="5.6.2.4"/>
    </reaction>
</comment>
<dbReference type="EC" id="5.6.2.4" evidence="8"/>
<evidence type="ECO:0000256" key="9">
    <source>
        <dbReference type="ARBA" id="ARBA00048988"/>
    </source>
</evidence>
<gene>
    <name evidence="13" type="ORF">GCM10025869_35880</name>
</gene>
<protein>
    <recommendedName>
        <fullName evidence="8">DNA 3'-5' helicase</fullName>
        <ecNumber evidence="8">5.6.2.4</ecNumber>
    </recommendedName>
</protein>
<sequence>MTAGGSAELEAERQLALASAHEAEALAARERAENFMAASKSERRTVQALAPLVAHGYHLIPDRQWPGSRRAQVDLVVVGPSGVHIVDSKAWHEVTIAAGHIYRGQADVTDEFDGLAELAWKTEAALAEVGLAPGEVRAVAVFTGKKGISESVNTVELVGDADIARHIARRGQRLTPAMVEKVLKAVLDFFPHVSSPAPVALTIPEPVLESRPVELDIAELPSADEIQAQLLETLLAPPIEEWMAFLHPDQAKLVRRNFSGPARIRGAAGTGKTVVGLHRAAYLARSRPGKVLVTTYVRTLPVVLGNLLKRMAPEVADRVEFVGVHALAKRILDERGVMVRLDGRKATELFNAAWVAAAPRLSPIEPERDYWKEEVESVIKGRGFTRFEQYADCARVGRRRALGVDQRRAVWDLFVDYEARLRAARVHDFADLVLLAEQELARKPLEGYSAVVVDEAQDLSCAMVRMLWSIGGDGTDAFTLIGDGQQTIYPGGYTLAEAGLSVAGRGVILDTNYRNTAEILEAAATIVASDQYTDIEDAAALRYEASRPVERHGKRPIRAAFATRAEHDAALVSHVRAVITSIDTGLGDVGVLCTNNGDAKRAAILLERAGIPTVDLLDYNGVPVEKVKVGTIQRAKGLEFKQVLLPWTDATLLAPRRSADGDAASRDEKAERERRVLYVGMTRARDGLWVGSVGNVDAGTTPRHQ</sequence>
<accession>A0ABQ6JYI9</accession>
<evidence type="ECO:0000259" key="11">
    <source>
        <dbReference type="PROSITE" id="PS50965"/>
    </source>
</evidence>
<comment type="catalytic activity">
    <reaction evidence="7">
        <text>Couples ATP hydrolysis with the unwinding of duplex DNA by translocating in the 3'-5' direction.</text>
        <dbReference type="EC" id="5.6.2.4"/>
    </reaction>
</comment>
<dbReference type="PROSITE" id="PS50965">
    <property type="entry name" value="NERD"/>
    <property type="match status" value="1"/>
</dbReference>
<evidence type="ECO:0000256" key="8">
    <source>
        <dbReference type="ARBA" id="ARBA00034808"/>
    </source>
</evidence>
<dbReference type="InterPro" id="IPR011528">
    <property type="entry name" value="NERD"/>
</dbReference>
<evidence type="ECO:0000313" key="13">
    <source>
        <dbReference type="EMBL" id="GMA93059.1"/>
    </source>
</evidence>
<dbReference type="RefSeq" id="WP_284301778.1">
    <property type="nucleotide sequence ID" value="NZ_BSVA01000001.1"/>
</dbReference>
<dbReference type="Proteomes" id="UP001157069">
    <property type="component" value="Unassembled WGS sequence"/>
</dbReference>
<dbReference type="PANTHER" id="PTHR11070:SF45">
    <property type="entry name" value="DNA 3'-5' HELICASE"/>
    <property type="match status" value="1"/>
</dbReference>
<keyword evidence="3 10" id="KW-0378">Hydrolase</keyword>
<evidence type="ECO:0000313" key="14">
    <source>
        <dbReference type="Proteomes" id="UP001157069"/>
    </source>
</evidence>
<dbReference type="PROSITE" id="PS51198">
    <property type="entry name" value="UVRD_HELICASE_ATP_BIND"/>
    <property type="match status" value="1"/>
</dbReference>
<keyword evidence="14" id="KW-1185">Reference proteome</keyword>
<name>A0ABQ6JYI9_9MICO</name>
<dbReference type="Pfam" id="PF13361">
    <property type="entry name" value="UvrD_C"/>
    <property type="match status" value="1"/>
</dbReference>
<feature type="domain" description="UvrD-like helicase ATP-binding" evidence="12">
    <location>
        <begin position="245"/>
        <end position="516"/>
    </location>
</feature>
<dbReference type="EMBL" id="BSVA01000001">
    <property type="protein sequence ID" value="GMA93059.1"/>
    <property type="molecule type" value="Genomic_DNA"/>
</dbReference>
<dbReference type="Pfam" id="PF00580">
    <property type="entry name" value="UvrD-helicase"/>
    <property type="match status" value="1"/>
</dbReference>
<dbReference type="InterPro" id="IPR027417">
    <property type="entry name" value="P-loop_NTPase"/>
</dbReference>
<dbReference type="GO" id="GO:0004386">
    <property type="term" value="F:helicase activity"/>
    <property type="evidence" value="ECO:0007669"/>
    <property type="project" value="UniProtKB-KW"/>
</dbReference>
<evidence type="ECO:0000256" key="7">
    <source>
        <dbReference type="ARBA" id="ARBA00034617"/>
    </source>
</evidence>
<keyword evidence="2 10" id="KW-0547">Nucleotide-binding</keyword>
<dbReference type="InterPro" id="IPR014016">
    <property type="entry name" value="UvrD-like_ATP-bd"/>
</dbReference>
<evidence type="ECO:0000256" key="10">
    <source>
        <dbReference type="PROSITE-ProRule" id="PRU00560"/>
    </source>
</evidence>
<evidence type="ECO:0000256" key="3">
    <source>
        <dbReference type="ARBA" id="ARBA00022801"/>
    </source>
</evidence>
<feature type="binding site" evidence="10">
    <location>
        <begin position="266"/>
        <end position="273"/>
    </location>
    <ligand>
        <name>ATP</name>
        <dbReference type="ChEBI" id="CHEBI:30616"/>
    </ligand>
</feature>
<comment type="similarity">
    <text evidence="1">Belongs to the helicase family. UvrD subfamily.</text>
</comment>
<evidence type="ECO:0000256" key="1">
    <source>
        <dbReference type="ARBA" id="ARBA00009922"/>
    </source>
</evidence>
<organism evidence="13 14">
    <name type="scientific">Homoserinibacter gongjuensis</name>
    <dbReference type="NCBI Taxonomy" id="1162968"/>
    <lineage>
        <taxon>Bacteria</taxon>
        <taxon>Bacillati</taxon>
        <taxon>Actinomycetota</taxon>
        <taxon>Actinomycetes</taxon>
        <taxon>Micrococcales</taxon>
        <taxon>Microbacteriaceae</taxon>
        <taxon>Homoserinibacter</taxon>
    </lineage>
</organism>
<proteinExistence type="inferred from homology"/>
<evidence type="ECO:0000259" key="12">
    <source>
        <dbReference type="PROSITE" id="PS51198"/>
    </source>
</evidence>
<reference evidence="14" key="1">
    <citation type="journal article" date="2019" name="Int. J. Syst. Evol. Microbiol.">
        <title>The Global Catalogue of Microorganisms (GCM) 10K type strain sequencing project: providing services to taxonomists for standard genome sequencing and annotation.</title>
        <authorList>
            <consortium name="The Broad Institute Genomics Platform"/>
            <consortium name="The Broad Institute Genome Sequencing Center for Infectious Disease"/>
            <person name="Wu L."/>
            <person name="Ma J."/>
        </authorList>
    </citation>
    <scope>NUCLEOTIDE SEQUENCE [LARGE SCALE GENOMIC DNA]</scope>
    <source>
        <strain evidence="14">NBRC 108755</strain>
    </source>
</reference>
<dbReference type="PANTHER" id="PTHR11070">
    <property type="entry name" value="UVRD / RECB / PCRA DNA HELICASE FAMILY MEMBER"/>
    <property type="match status" value="1"/>
</dbReference>
<dbReference type="InterPro" id="IPR013986">
    <property type="entry name" value="DExx_box_DNA_helicase_dom_sf"/>
</dbReference>
<dbReference type="Gene3D" id="1.10.10.160">
    <property type="match status" value="1"/>
</dbReference>
<evidence type="ECO:0000256" key="6">
    <source>
        <dbReference type="ARBA" id="ARBA00023235"/>
    </source>
</evidence>
<dbReference type="SUPFAM" id="SSF52540">
    <property type="entry name" value="P-loop containing nucleoside triphosphate hydrolases"/>
    <property type="match status" value="1"/>
</dbReference>
<evidence type="ECO:0000256" key="2">
    <source>
        <dbReference type="ARBA" id="ARBA00022741"/>
    </source>
</evidence>
<keyword evidence="4 10" id="KW-0347">Helicase</keyword>
<dbReference type="InterPro" id="IPR014017">
    <property type="entry name" value="DNA_helicase_UvrD-like_C"/>
</dbReference>
<dbReference type="Pfam" id="PF08378">
    <property type="entry name" value="NERD"/>
    <property type="match status" value="1"/>
</dbReference>
<dbReference type="InterPro" id="IPR000212">
    <property type="entry name" value="DNA_helicase_UvrD/REP"/>
</dbReference>
<evidence type="ECO:0000256" key="4">
    <source>
        <dbReference type="ARBA" id="ARBA00022806"/>
    </source>
</evidence>
<comment type="caution">
    <text evidence="13">The sequence shown here is derived from an EMBL/GenBank/DDBJ whole genome shotgun (WGS) entry which is preliminary data.</text>
</comment>
<evidence type="ECO:0000256" key="5">
    <source>
        <dbReference type="ARBA" id="ARBA00022840"/>
    </source>
</evidence>
<dbReference type="Gene3D" id="3.40.50.300">
    <property type="entry name" value="P-loop containing nucleotide triphosphate hydrolases"/>
    <property type="match status" value="2"/>
</dbReference>
<keyword evidence="5 10" id="KW-0067">ATP-binding</keyword>